<dbReference type="GO" id="GO:0000287">
    <property type="term" value="F:magnesium ion binding"/>
    <property type="evidence" value="ECO:0007669"/>
    <property type="project" value="UniProtKB-UniRule"/>
</dbReference>
<name>A0A9D2FTF6_9FIRM</name>
<dbReference type="HAMAP" id="MF_01113">
    <property type="entry name" value="DNApol_IV"/>
    <property type="match status" value="1"/>
</dbReference>
<reference evidence="17" key="1">
    <citation type="journal article" date="2021" name="PeerJ">
        <title>Extensive microbial diversity within the chicken gut microbiome revealed by metagenomics and culture.</title>
        <authorList>
            <person name="Gilroy R."/>
            <person name="Ravi A."/>
            <person name="Getino M."/>
            <person name="Pursley I."/>
            <person name="Horton D.L."/>
            <person name="Alikhan N.F."/>
            <person name="Baker D."/>
            <person name="Gharbi K."/>
            <person name="Hall N."/>
            <person name="Watson M."/>
            <person name="Adriaenssens E.M."/>
            <person name="Foster-Nyarko E."/>
            <person name="Jarju S."/>
            <person name="Secka A."/>
            <person name="Antonio M."/>
            <person name="Oren A."/>
            <person name="Chaudhuri R.R."/>
            <person name="La Ragione R."/>
            <person name="Hildebrand F."/>
            <person name="Pallen M.J."/>
        </authorList>
    </citation>
    <scope>NUCLEOTIDE SEQUENCE</scope>
    <source>
        <strain evidence="17">1068</strain>
    </source>
</reference>
<dbReference type="Gene3D" id="3.30.70.270">
    <property type="match status" value="1"/>
</dbReference>
<dbReference type="InterPro" id="IPR053848">
    <property type="entry name" value="IMS_HHH_1"/>
</dbReference>
<comment type="function">
    <text evidence="15">Poorly processive, error-prone DNA polymerase involved in untargeted mutagenesis. Copies undamaged DNA at stalled replication forks, which arise in vivo from mismatched or misaligned primer ends. These misaligned primers can be extended by PolIV. Exhibits no 3'-5' exonuclease (proofreading) activity. May be involved in translesional synthesis, in conjunction with the beta clamp from PolIII.</text>
</comment>
<feature type="binding site" evidence="15">
    <location>
        <position position="129"/>
    </location>
    <ligand>
        <name>Mg(2+)</name>
        <dbReference type="ChEBI" id="CHEBI:18420"/>
    </ligand>
</feature>
<evidence type="ECO:0000256" key="13">
    <source>
        <dbReference type="ARBA" id="ARBA00023204"/>
    </source>
</evidence>
<comment type="subcellular location">
    <subcellularLocation>
        <location evidence="1 15">Cytoplasm</location>
    </subcellularLocation>
</comment>
<keyword evidence="8 15" id="KW-0479">Metal-binding</keyword>
<dbReference type="Proteomes" id="UP000824056">
    <property type="component" value="Unassembled WGS sequence"/>
</dbReference>
<dbReference type="Pfam" id="PF21999">
    <property type="entry name" value="IMS_HHH_1"/>
    <property type="match status" value="1"/>
</dbReference>
<dbReference type="InterPro" id="IPR043128">
    <property type="entry name" value="Rev_trsase/Diguanyl_cyclase"/>
</dbReference>
<evidence type="ECO:0000256" key="4">
    <source>
        <dbReference type="ARBA" id="ARBA00022490"/>
    </source>
</evidence>
<gene>
    <name evidence="15" type="primary">dinB</name>
    <name evidence="17" type="ORF">H9809_10580</name>
</gene>
<dbReference type="GO" id="GO:0003684">
    <property type="term" value="F:damaged DNA binding"/>
    <property type="evidence" value="ECO:0007669"/>
    <property type="project" value="InterPro"/>
</dbReference>
<dbReference type="Pfam" id="PF11799">
    <property type="entry name" value="IMS_C"/>
    <property type="match status" value="1"/>
</dbReference>
<accession>A0A9D2FTF6</accession>
<dbReference type="Gene3D" id="3.40.1170.60">
    <property type="match status" value="1"/>
</dbReference>
<sequence>MFAEGKQLSKKPKNSRENSSLIFHIDVNSAYLSWEAVYRMKCLGVREDLRCQVSAVAGDTALRQGIILAKSIPAKARGVSTGDSIFEARRKCPSLLLVPPHYALYEKCSLAFLKILKEYSPAVEPYSIDEAFVDMSGTGKIFGEPLTAAREMKERIKQELGFTVNIGISTNKVLAKMASDFEKPDKVHTLYPWEVEEKLWPLSVSRLFFAGTASQRKLKNMGIFTIRQLAETDPEILKAHMGKQGELLWTYARGIDPSLIQPLPPPNKGYGNSITLPWDVKEREIARKVLLSLCETLGARLRAHKVQARVFCVSIKTWDFSRASHQRKCPWATSLTQEIYDQTVLLFDQLWKGEPIRHLGVHLSGISREQDFFQESLFALPNREKWQRAEAAVDQIRRRYGGDSVKRAVFLNTGMEHMAGGISREKYVPQDKRAISRGNCL</sequence>
<dbReference type="Gene3D" id="1.10.150.20">
    <property type="entry name" value="5' to 3' exonuclease, C-terminal subdomain"/>
    <property type="match status" value="1"/>
</dbReference>
<evidence type="ECO:0000256" key="14">
    <source>
        <dbReference type="ARBA" id="ARBA00049244"/>
    </source>
</evidence>
<feature type="domain" description="UmuC" evidence="16">
    <location>
        <begin position="22"/>
        <end position="211"/>
    </location>
</feature>
<dbReference type="Pfam" id="PF00817">
    <property type="entry name" value="IMS"/>
    <property type="match status" value="1"/>
</dbReference>
<comment type="cofactor">
    <cofactor evidence="15">
        <name>Mg(2+)</name>
        <dbReference type="ChEBI" id="CHEBI:18420"/>
    </cofactor>
    <text evidence="15">Binds 2 magnesium ions per subunit.</text>
</comment>
<dbReference type="InterPro" id="IPR001126">
    <property type="entry name" value="UmuC"/>
</dbReference>
<evidence type="ECO:0000256" key="9">
    <source>
        <dbReference type="ARBA" id="ARBA00022763"/>
    </source>
</evidence>
<dbReference type="GO" id="GO:0003887">
    <property type="term" value="F:DNA-directed DNA polymerase activity"/>
    <property type="evidence" value="ECO:0007669"/>
    <property type="project" value="UniProtKB-UniRule"/>
</dbReference>
<comment type="caution">
    <text evidence="17">The sequence shown here is derived from an EMBL/GenBank/DDBJ whole genome shotgun (WGS) entry which is preliminary data.</text>
</comment>
<dbReference type="EMBL" id="DXBG01000248">
    <property type="protein sequence ID" value="HIZ66326.1"/>
    <property type="molecule type" value="Genomic_DNA"/>
</dbReference>
<evidence type="ECO:0000256" key="7">
    <source>
        <dbReference type="ARBA" id="ARBA00022705"/>
    </source>
</evidence>
<feature type="active site" evidence="15">
    <location>
        <position position="130"/>
    </location>
</feature>
<evidence type="ECO:0000256" key="11">
    <source>
        <dbReference type="ARBA" id="ARBA00022932"/>
    </source>
</evidence>
<evidence type="ECO:0000256" key="12">
    <source>
        <dbReference type="ARBA" id="ARBA00023125"/>
    </source>
</evidence>
<dbReference type="PANTHER" id="PTHR11076:SF35">
    <property type="entry name" value="DNA REPAIR PROTEIN HOMOLOG YOBH"/>
    <property type="match status" value="1"/>
</dbReference>
<comment type="catalytic activity">
    <reaction evidence="14 15">
        <text>DNA(n) + a 2'-deoxyribonucleoside 5'-triphosphate = DNA(n+1) + diphosphate</text>
        <dbReference type="Rhea" id="RHEA:22508"/>
        <dbReference type="Rhea" id="RHEA-COMP:17339"/>
        <dbReference type="Rhea" id="RHEA-COMP:17340"/>
        <dbReference type="ChEBI" id="CHEBI:33019"/>
        <dbReference type="ChEBI" id="CHEBI:61560"/>
        <dbReference type="ChEBI" id="CHEBI:173112"/>
        <dbReference type="EC" id="2.7.7.7"/>
    </reaction>
</comment>
<evidence type="ECO:0000256" key="1">
    <source>
        <dbReference type="ARBA" id="ARBA00004496"/>
    </source>
</evidence>
<dbReference type="GO" id="GO:0009432">
    <property type="term" value="P:SOS response"/>
    <property type="evidence" value="ECO:0007669"/>
    <property type="project" value="TreeGrafter"/>
</dbReference>
<keyword evidence="3 15" id="KW-0515">Mutator protein</keyword>
<proteinExistence type="inferred from homology"/>
<keyword evidence="6 15" id="KW-0548">Nucleotidyltransferase</keyword>
<feature type="binding site" evidence="15">
    <location>
        <position position="26"/>
    </location>
    <ligand>
        <name>Mg(2+)</name>
        <dbReference type="ChEBI" id="CHEBI:18420"/>
    </ligand>
</feature>
<dbReference type="CDD" id="cd03586">
    <property type="entry name" value="PolY_Pol_IV_kappa"/>
    <property type="match status" value="1"/>
</dbReference>
<dbReference type="InterPro" id="IPR022880">
    <property type="entry name" value="DNApol_IV"/>
</dbReference>
<evidence type="ECO:0000313" key="18">
    <source>
        <dbReference type="Proteomes" id="UP000824056"/>
    </source>
</evidence>
<evidence type="ECO:0000256" key="2">
    <source>
        <dbReference type="ARBA" id="ARBA00010945"/>
    </source>
</evidence>
<dbReference type="InterPro" id="IPR043502">
    <property type="entry name" value="DNA/RNA_pol_sf"/>
</dbReference>
<dbReference type="EC" id="2.7.7.7" evidence="15"/>
<dbReference type="Gene3D" id="3.30.1490.100">
    <property type="entry name" value="DNA polymerase, Y-family, little finger domain"/>
    <property type="match status" value="1"/>
</dbReference>
<evidence type="ECO:0000256" key="10">
    <source>
        <dbReference type="ARBA" id="ARBA00022842"/>
    </source>
</evidence>
<evidence type="ECO:0000256" key="8">
    <source>
        <dbReference type="ARBA" id="ARBA00022723"/>
    </source>
</evidence>
<dbReference type="InterPro" id="IPR017961">
    <property type="entry name" value="DNA_pol_Y-fam_little_finger"/>
</dbReference>
<dbReference type="GO" id="GO:0006281">
    <property type="term" value="P:DNA repair"/>
    <property type="evidence" value="ECO:0007669"/>
    <property type="project" value="UniProtKB-UniRule"/>
</dbReference>
<comment type="subunit">
    <text evidence="15">Monomer.</text>
</comment>
<dbReference type="GO" id="GO:0042276">
    <property type="term" value="P:error-prone translesion synthesis"/>
    <property type="evidence" value="ECO:0007669"/>
    <property type="project" value="TreeGrafter"/>
</dbReference>
<keyword evidence="5 15" id="KW-0808">Transferase</keyword>
<evidence type="ECO:0000259" key="16">
    <source>
        <dbReference type="PROSITE" id="PS50173"/>
    </source>
</evidence>
<feature type="site" description="Substrate discrimination" evidence="15">
    <location>
        <position position="31"/>
    </location>
</feature>
<organism evidence="17 18">
    <name type="scientific">Candidatus Blautia pullicola</name>
    <dbReference type="NCBI Taxonomy" id="2838498"/>
    <lineage>
        <taxon>Bacteria</taxon>
        <taxon>Bacillati</taxon>
        <taxon>Bacillota</taxon>
        <taxon>Clostridia</taxon>
        <taxon>Lachnospirales</taxon>
        <taxon>Lachnospiraceae</taxon>
        <taxon>Blautia</taxon>
    </lineage>
</organism>
<evidence type="ECO:0000256" key="5">
    <source>
        <dbReference type="ARBA" id="ARBA00022679"/>
    </source>
</evidence>
<keyword evidence="12 15" id="KW-0238">DNA-binding</keyword>
<keyword evidence="13 15" id="KW-0234">DNA repair</keyword>
<keyword evidence="9 15" id="KW-0227">DNA damage</keyword>
<reference evidence="17" key="2">
    <citation type="submission" date="2021-04" db="EMBL/GenBank/DDBJ databases">
        <authorList>
            <person name="Gilroy R."/>
        </authorList>
    </citation>
    <scope>NUCLEOTIDE SEQUENCE</scope>
    <source>
        <strain evidence="17">1068</strain>
    </source>
</reference>
<dbReference type="PROSITE" id="PS50173">
    <property type="entry name" value="UMUC"/>
    <property type="match status" value="1"/>
</dbReference>
<keyword evidence="11 15" id="KW-0239">DNA-directed DNA polymerase</keyword>
<dbReference type="InterPro" id="IPR036775">
    <property type="entry name" value="DNA_pol_Y-fam_lit_finger_sf"/>
</dbReference>
<evidence type="ECO:0000256" key="6">
    <source>
        <dbReference type="ARBA" id="ARBA00022695"/>
    </source>
</evidence>
<evidence type="ECO:0000313" key="17">
    <source>
        <dbReference type="EMBL" id="HIZ66326.1"/>
    </source>
</evidence>
<comment type="similarity">
    <text evidence="2 15">Belongs to the DNA polymerase type-Y family.</text>
</comment>
<keyword evidence="10 15" id="KW-0460">Magnesium</keyword>
<evidence type="ECO:0000256" key="3">
    <source>
        <dbReference type="ARBA" id="ARBA00022457"/>
    </source>
</evidence>
<evidence type="ECO:0000256" key="15">
    <source>
        <dbReference type="HAMAP-Rule" id="MF_01113"/>
    </source>
</evidence>
<dbReference type="InterPro" id="IPR050116">
    <property type="entry name" value="DNA_polymerase-Y"/>
</dbReference>
<keyword evidence="7 15" id="KW-0235">DNA replication</keyword>
<dbReference type="SUPFAM" id="SSF100879">
    <property type="entry name" value="Lesion bypass DNA polymerase (Y-family), little finger domain"/>
    <property type="match status" value="1"/>
</dbReference>
<dbReference type="GO" id="GO:0006261">
    <property type="term" value="P:DNA-templated DNA replication"/>
    <property type="evidence" value="ECO:0007669"/>
    <property type="project" value="UniProtKB-UniRule"/>
</dbReference>
<protein>
    <recommendedName>
        <fullName evidence="15">DNA polymerase IV</fullName>
        <shortName evidence="15">Pol IV</shortName>
        <ecNumber evidence="15">2.7.7.7</ecNumber>
    </recommendedName>
</protein>
<dbReference type="PANTHER" id="PTHR11076">
    <property type="entry name" value="DNA REPAIR POLYMERASE UMUC / TRANSFERASE FAMILY MEMBER"/>
    <property type="match status" value="1"/>
</dbReference>
<dbReference type="SUPFAM" id="SSF56672">
    <property type="entry name" value="DNA/RNA polymerases"/>
    <property type="match status" value="1"/>
</dbReference>
<dbReference type="GO" id="GO:0005829">
    <property type="term" value="C:cytosol"/>
    <property type="evidence" value="ECO:0007669"/>
    <property type="project" value="TreeGrafter"/>
</dbReference>
<keyword evidence="4 15" id="KW-0963">Cytoplasm</keyword>
<dbReference type="AlphaFoldDB" id="A0A9D2FTF6"/>